<dbReference type="GeneID" id="29673326"/>
<name>D1AXS4_STRM9</name>
<sequence>MQQKNRLISIFMLSLLFVIMNNKTLNNSGNNIHINRIITSFLKIEKKENENINIENNIEKFFLKNIKIVRKNNIIFFWNNFFTYNKIYGRNNLKYIE</sequence>
<accession>D1AXS4</accession>
<reference evidence="1 2" key="1">
    <citation type="journal article" date="2009" name="Stand. Genomic Sci.">
        <title>Complete genome sequence of Streptobacillus moniliformis type strain (9901T).</title>
        <authorList>
            <person name="Nolan M."/>
            <person name="Gronow S."/>
            <person name="Lapidus A."/>
            <person name="Ivanova N."/>
            <person name="Copeland A."/>
            <person name="Lucas S."/>
            <person name="Del Rio T.G."/>
            <person name="Chen F."/>
            <person name="Tice H."/>
            <person name="Pitluck S."/>
            <person name="Cheng J.F."/>
            <person name="Sims D."/>
            <person name="Meincke L."/>
            <person name="Bruce D."/>
            <person name="Goodwin L."/>
            <person name="Brettin T."/>
            <person name="Han C."/>
            <person name="Detter J.C."/>
            <person name="Ovchinikova G."/>
            <person name="Pati A."/>
            <person name="Mavromatis K."/>
            <person name="Mikhailova N."/>
            <person name="Chen A."/>
            <person name="Palaniappan K."/>
            <person name="Land M."/>
            <person name="Hauser L."/>
            <person name="Chang Y.J."/>
            <person name="Jeffries C.D."/>
            <person name="Rohde M."/>
            <person name="Sproer C."/>
            <person name="Goker M."/>
            <person name="Bristow J."/>
            <person name="Eisen J.A."/>
            <person name="Markowitz V."/>
            <person name="Hugenholtz P."/>
            <person name="Kyrpides N.C."/>
            <person name="Klenk H.P."/>
            <person name="Chain P."/>
        </authorList>
    </citation>
    <scope>NUCLEOTIDE SEQUENCE [LARGE SCALE GENOMIC DNA]</scope>
    <source>
        <strain evidence="2">ATCC 14647 / DSM 12112 / NCTC 10651 / 9901</strain>
    </source>
</reference>
<evidence type="ECO:0000313" key="2">
    <source>
        <dbReference type="Proteomes" id="UP000002072"/>
    </source>
</evidence>
<dbReference type="KEGG" id="smf:Smon_0622"/>
<gene>
    <name evidence="1" type="ordered locus">Smon_0622</name>
</gene>
<dbReference type="HOGENOM" id="CLU_2345490_0_0_0"/>
<dbReference type="AlphaFoldDB" id="D1AXS4"/>
<protein>
    <submittedName>
        <fullName evidence="1">Uncharacterized protein</fullName>
    </submittedName>
</protein>
<organism evidence="1 2">
    <name type="scientific">Streptobacillus moniliformis (strain ATCC 14647 / DSM 12112 / NCTC 10651 / 9901)</name>
    <dbReference type="NCBI Taxonomy" id="519441"/>
    <lineage>
        <taxon>Bacteria</taxon>
        <taxon>Fusobacteriati</taxon>
        <taxon>Fusobacteriota</taxon>
        <taxon>Fusobacteriia</taxon>
        <taxon>Fusobacteriales</taxon>
        <taxon>Leptotrichiaceae</taxon>
        <taxon>Streptobacillus</taxon>
    </lineage>
</organism>
<keyword evidence="2" id="KW-1185">Reference proteome</keyword>
<dbReference type="STRING" id="519441.Smon_0622"/>
<dbReference type="RefSeq" id="WP_012858652.1">
    <property type="nucleotide sequence ID" value="NC_013515.1"/>
</dbReference>
<evidence type="ECO:0000313" key="1">
    <source>
        <dbReference type="EMBL" id="ACZ01100.1"/>
    </source>
</evidence>
<dbReference type="Proteomes" id="UP000002072">
    <property type="component" value="Chromosome"/>
</dbReference>
<dbReference type="OrthoDB" id="95776at2"/>
<proteinExistence type="predicted"/>
<dbReference type="EMBL" id="CP001779">
    <property type="protein sequence ID" value="ACZ01100.1"/>
    <property type="molecule type" value="Genomic_DNA"/>
</dbReference>